<dbReference type="UniPathway" id="UPA00143"/>
<feature type="coiled-coil region" evidence="15">
    <location>
        <begin position="231"/>
        <end position="265"/>
    </location>
</feature>
<dbReference type="GO" id="GO:0005634">
    <property type="term" value="C:nucleus"/>
    <property type="evidence" value="ECO:0007669"/>
    <property type="project" value="UniProtKB-SubCell"/>
</dbReference>
<proteinExistence type="inferred from homology"/>
<evidence type="ECO:0000256" key="3">
    <source>
        <dbReference type="ARBA" id="ARBA00004906"/>
    </source>
</evidence>
<keyword evidence="7 13" id="KW-0863">Zinc-finger</keyword>
<dbReference type="InterPro" id="IPR013083">
    <property type="entry name" value="Znf_RING/FYVE/PHD"/>
</dbReference>
<evidence type="ECO:0000256" key="1">
    <source>
        <dbReference type="ARBA" id="ARBA00000900"/>
    </source>
</evidence>
<dbReference type="PANTHER" id="PTHR23163:SF8">
    <property type="entry name" value="E3 UBIQUITIN-PROTEIN LIGASE BRE1-LIKE 2"/>
    <property type="match status" value="1"/>
</dbReference>
<dbReference type="PROSITE" id="PS50089">
    <property type="entry name" value="ZF_RING_2"/>
    <property type="match status" value="1"/>
</dbReference>
<dbReference type="PROSITE" id="PS00518">
    <property type="entry name" value="ZF_RING_1"/>
    <property type="match status" value="1"/>
</dbReference>
<keyword evidence="6 14" id="KW-0479">Metal-binding</keyword>
<evidence type="ECO:0000256" key="15">
    <source>
        <dbReference type="SAM" id="Coils"/>
    </source>
</evidence>
<dbReference type="AlphaFoldDB" id="A0A835RMI1"/>
<keyword evidence="11 14" id="KW-0175">Coiled coil</keyword>
<keyword evidence="8 14" id="KW-0833">Ubl conjugation pathway</keyword>
<comment type="caution">
    <text evidence="17">The sequence shown here is derived from an EMBL/GenBank/DDBJ whole genome shotgun (WGS) entry which is preliminary data.</text>
</comment>
<evidence type="ECO:0000313" key="17">
    <source>
        <dbReference type="EMBL" id="KAG0490950.1"/>
    </source>
</evidence>
<feature type="coiled-coil region" evidence="15">
    <location>
        <begin position="678"/>
        <end position="796"/>
    </location>
</feature>
<comment type="similarity">
    <text evidence="4 14">Belongs to the BRE1 family.</text>
</comment>
<feature type="coiled-coil region" evidence="15">
    <location>
        <begin position="395"/>
        <end position="529"/>
    </location>
</feature>
<evidence type="ECO:0000259" key="16">
    <source>
        <dbReference type="PROSITE" id="PS50089"/>
    </source>
</evidence>
<feature type="coiled-coil region" evidence="15">
    <location>
        <begin position="573"/>
        <end position="607"/>
    </location>
</feature>
<dbReference type="OrthoDB" id="10266039at2759"/>
<reference evidence="17 18" key="1">
    <citation type="journal article" date="2020" name="Nat. Food">
        <title>A phased Vanilla planifolia genome enables genetic improvement of flavour and production.</title>
        <authorList>
            <person name="Hasing T."/>
            <person name="Tang H."/>
            <person name="Brym M."/>
            <person name="Khazi F."/>
            <person name="Huang T."/>
            <person name="Chambers A.H."/>
        </authorList>
    </citation>
    <scope>NUCLEOTIDE SEQUENCE [LARGE SCALE GENOMIC DNA]</scope>
    <source>
        <tissue evidence="17">Leaf</tissue>
    </source>
</reference>
<dbReference type="GO" id="GO:0061630">
    <property type="term" value="F:ubiquitin protein ligase activity"/>
    <property type="evidence" value="ECO:0007669"/>
    <property type="project" value="UniProtKB-EC"/>
</dbReference>
<evidence type="ECO:0000256" key="4">
    <source>
        <dbReference type="ARBA" id="ARBA00005555"/>
    </source>
</evidence>
<evidence type="ECO:0000256" key="8">
    <source>
        <dbReference type="ARBA" id="ARBA00022786"/>
    </source>
</evidence>
<evidence type="ECO:0000256" key="10">
    <source>
        <dbReference type="ARBA" id="ARBA00022853"/>
    </source>
</evidence>
<feature type="domain" description="RING-type" evidence="16">
    <location>
        <begin position="818"/>
        <end position="856"/>
    </location>
</feature>
<evidence type="ECO:0000256" key="14">
    <source>
        <dbReference type="RuleBase" id="RU365038"/>
    </source>
</evidence>
<dbReference type="Proteomes" id="UP000639772">
    <property type="component" value="Chromosome 3"/>
</dbReference>
<dbReference type="Gene3D" id="3.30.40.10">
    <property type="entry name" value="Zinc/RING finger domain, C3HC4 (zinc finger)"/>
    <property type="match status" value="1"/>
</dbReference>
<dbReference type="InterPro" id="IPR017907">
    <property type="entry name" value="Znf_RING_CS"/>
</dbReference>
<organism evidence="17 18">
    <name type="scientific">Vanilla planifolia</name>
    <name type="common">Vanilla</name>
    <dbReference type="NCBI Taxonomy" id="51239"/>
    <lineage>
        <taxon>Eukaryota</taxon>
        <taxon>Viridiplantae</taxon>
        <taxon>Streptophyta</taxon>
        <taxon>Embryophyta</taxon>
        <taxon>Tracheophyta</taxon>
        <taxon>Spermatophyta</taxon>
        <taxon>Magnoliopsida</taxon>
        <taxon>Liliopsida</taxon>
        <taxon>Asparagales</taxon>
        <taxon>Orchidaceae</taxon>
        <taxon>Vanilloideae</taxon>
        <taxon>Vanilleae</taxon>
        <taxon>Vanilla</taxon>
    </lineage>
</organism>
<dbReference type="EC" id="2.3.2.27" evidence="14"/>
<protein>
    <recommendedName>
        <fullName evidence="14">E3 ubiquitin protein ligase</fullName>
        <ecNumber evidence="14">2.3.2.27</ecNumber>
    </recommendedName>
</protein>
<dbReference type="PANTHER" id="PTHR23163">
    <property type="entry name" value="RING FINGER PROTEIN-RELATED"/>
    <property type="match status" value="1"/>
</dbReference>
<evidence type="ECO:0000256" key="12">
    <source>
        <dbReference type="ARBA" id="ARBA00023242"/>
    </source>
</evidence>
<comment type="subcellular location">
    <subcellularLocation>
        <location evidence="2 14">Nucleus</location>
    </subcellularLocation>
</comment>
<name>A0A835RMI1_VANPL</name>
<keyword evidence="12 14" id="KW-0539">Nucleus</keyword>
<dbReference type="GO" id="GO:0016567">
    <property type="term" value="P:protein ubiquitination"/>
    <property type="evidence" value="ECO:0007669"/>
    <property type="project" value="UniProtKB-UniRule"/>
</dbReference>
<dbReference type="CDD" id="cd16499">
    <property type="entry name" value="RING-HC_Bre1-like"/>
    <property type="match status" value="1"/>
</dbReference>
<dbReference type="GO" id="GO:0008270">
    <property type="term" value="F:zinc ion binding"/>
    <property type="evidence" value="ECO:0007669"/>
    <property type="project" value="UniProtKB-KW"/>
</dbReference>
<dbReference type="InterPro" id="IPR013956">
    <property type="entry name" value="E3_ubiquit_lig_Bre1"/>
</dbReference>
<keyword evidence="5 14" id="KW-0808">Transferase</keyword>
<keyword evidence="10 14" id="KW-0156">Chromatin regulator</keyword>
<dbReference type="InterPro" id="IPR001841">
    <property type="entry name" value="Znf_RING"/>
</dbReference>
<dbReference type="GO" id="GO:0006325">
    <property type="term" value="P:chromatin organization"/>
    <property type="evidence" value="ECO:0007669"/>
    <property type="project" value="UniProtKB-KW"/>
</dbReference>
<dbReference type="EMBL" id="JADCNM010000003">
    <property type="protein sequence ID" value="KAG0490950.1"/>
    <property type="molecule type" value="Genomic_DNA"/>
</dbReference>
<keyword evidence="9 14" id="KW-0862">Zinc</keyword>
<feature type="coiled-coil region" evidence="15">
    <location>
        <begin position="317"/>
        <end position="370"/>
    </location>
</feature>
<dbReference type="SUPFAM" id="SSF57850">
    <property type="entry name" value="RING/U-box"/>
    <property type="match status" value="1"/>
</dbReference>
<feature type="coiled-coil region" evidence="15">
    <location>
        <begin position="32"/>
        <end position="73"/>
    </location>
</feature>
<evidence type="ECO:0000256" key="11">
    <source>
        <dbReference type="ARBA" id="ARBA00023054"/>
    </source>
</evidence>
<evidence type="ECO:0000313" key="18">
    <source>
        <dbReference type="Proteomes" id="UP000639772"/>
    </source>
</evidence>
<evidence type="ECO:0000256" key="9">
    <source>
        <dbReference type="ARBA" id="ARBA00022833"/>
    </source>
</evidence>
<comment type="pathway">
    <text evidence="3 14">Protein modification; protein ubiquitination.</text>
</comment>
<accession>A0A835RMI1</accession>
<dbReference type="GO" id="GO:0033503">
    <property type="term" value="C:HULC complex"/>
    <property type="evidence" value="ECO:0007669"/>
    <property type="project" value="TreeGrafter"/>
</dbReference>
<dbReference type="SMART" id="SM00184">
    <property type="entry name" value="RING"/>
    <property type="match status" value="1"/>
</dbReference>
<evidence type="ECO:0000256" key="13">
    <source>
        <dbReference type="PROSITE-ProRule" id="PRU00175"/>
    </source>
</evidence>
<evidence type="ECO:0000256" key="7">
    <source>
        <dbReference type="ARBA" id="ARBA00022771"/>
    </source>
</evidence>
<gene>
    <name evidence="17" type="ORF">HPP92_007813</name>
</gene>
<evidence type="ECO:0000256" key="5">
    <source>
        <dbReference type="ARBA" id="ARBA00022679"/>
    </source>
</evidence>
<dbReference type="Pfam" id="PF13920">
    <property type="entry name" value="zf-C3HC4_3"/>
    <property type="match status" value="1"/>
</dbReference>
<comment type="catalytic activity">
    <reaction evidence="1 14">
        <text>S-ubiquitinyl-[E2 ubiquitin-conjugating enzyme]-L-cysteine + [acceptor protein]-L-lysine = [E2 ubiquitin-conjugating enzyme]-L-cysteine + N(6)-ubiquitinyl-[acceptor protein]-L-lysine.</text>
        <dbReference type="EC" id="2.3.2.27"/>
    </reaction>
</comment>
<evidence type="ECO:0000256" key="2">
    <source>
        <dbReference type="ARBA" id="ARBA00004123"/>
    </source>
</evidence>
<sequence>MARLHDVQMDGHENPRSPNFVSQLQMEHTVDAAALQYQNQQLVQQLEAQKRAMHELEKKYEDLKEKQNSYDKTLVTINKIWNQLVDDLVFLGIRTGGDLNNLQALDHEDISEVSCPPEQTFLLRLLGMCTGERNGVAISIKQVQDALTLRHSGTIYLMKNLEEMIAAQQVKTERLAAILHGKLSSEEAIMQLKKVDTSLRKEVSNLHKAINIVHEKHKKYAEEISSYLDSKSKDQSEIKRLSSELEENMEELEEIRRKLVILQLQKNGASAMTVSFVNSMNGGIPPGIPADRSSSLWQLKDSIEEIKTLAANREFELEESQEDNLTLSKQLEDLENQMKDDKYVLHSKQYTLLKDQLQHLNVELERYKGLIEPLQIDRNNVMRKEKELLMKSDSLDSIKASITSYETRIEDLELQIQKHIVERNKLEIKLEETLQDSGKNDFKDEISVLASALSGEMQMLEAQLNRSKEAASEAISLRQKASSLKTKLDDKIAERKSLSDKCEEQTVEIKSLKDTIEKLEKGKQELQIFLDMYGQESYDNRTILEIKESEQRAWIQAEILRSALDEHNLELRVKAANEAEAACQQRLSAAEAEIGEIRAKMDVKKRELLELTEAIRIKDTEAEAYISEIETIGQAYEDMQTQNQRLLQHVADRDDYNIKLVSDSVKLKQTYTSLLSESQAKSKQLQQVNSALESLKAKVVRGEEEMKSYISQAAKAALEKRQIAINTDKAKLELADSEKELKFLRSAVDLTEKENDRNQKTILDLRMALERERIERKRLEEEYEEIKNEVMELSPEIISAQIQKLQDEIKECKAILKCGVCFDRPKEVVITKCFHLFCYPCIQRNLEIRHRKCPGCGTPFGQNDVREVNI</sequence>
<evidence type="ECO:0000256" key="6">
    <source>
        <dbReference type="ARBA" id="ARBA00022723"/>
    </source>
</evidence>